<evidence type="ECO:0000256" key="3">
    <source>
        <dbReference type="ARBA" id="ARBA00008919"/>
    </source>
</evidence>
<evidence type="ECO:0000256" key="10">
    <source>
        <dbReference type="ARBA" id="ARBA00023136"/>
    </source>
</evidence>
<keyword evidence="6 12" id="KW-0812">Transmembrane</keyword>
<dbReference type="FunFam" id="3.40.50.11660:FF:000002">
    <property type="entry name" value="Alpha-(1,3)-fucosyltransferase"/>
    <property type="match status" value="1"/>
</dbReference>
<comment type="pathway">
    <text evidence="2">Protein modification; protein glycosylation.</text>
</comment>
<evidence type="ECO:0000259" key="15">
    <source>
        <dbReference type="Pfam" id="PF17039"/>
    </source>
</evidence>
<dbReference type="InterPro" id="IPR055270">
    <property type="entry name" value="Glyco_tran_10_C"/>
</dbReference>
<evidence type="ECO:0000256" key="13">
    <source>
        <dbReference type="SAM" id="SignalP"/>
    </source>
</evidence>
<evidence type="ECO:0000313" key="17">
    <source>
        <dbReference type="Proteomes" id="UP001186944"/>
    </source>
</evidence>
<evidence type="ECO:0000256" key="7">
    <source>
        <dbReference type="ARBA" id="ARBA00022968"/>
    </source>
</evidence>
<comment type="similarity">
    <text evidence="3 12">Belongs to the glycosyltransferase 10 family.</text>
</comment>
<keyword evidence="8" id="KW-1133">Transmembrane helix</keyword>
<evidence type="ECO:0000256" key="2">
    <source>
        <dbReference type="ARBA" id="ARBA00004922"/>
    </source>
</evidence>
<evidence type="ECO:0000256" key="11">
    <source>
        <dbReference type="ARBA" id="ARBA00023180"/>
    </source>
</evidence>
<evidence type="ECO:0000256" key="4">
    <source>
        <dbReference type="ARBA" id="ARBA00022676"/>
    </source>
</evidence>
<feature type="domain" description="Fucosyltransferase C-terminal" evidence="14">
    <location>
        <begin position="169"/>
        <end position="340"/>
    </location>
</feature>
<comment type="subcellular location">
    <subcellularLocation>
        <location evidence="1">Golgi apparatus membrane</location>
        <topology evidence="1">Single-pass type II membrane protein</topology>
    </subcellularLocation>
    <subcellularLocation>
        <location evidence="12">Golgi apparatus</location>
        <location evidence="12">Golgi stack membrane</location>
        <topology evidence="12">Single-pass type II membrane protein</topology>
    </subcellularLocation>
</comment>
<accession>A0AA89C3S3</accession>
<dbReference type="GO" id="GO:0000139">
    <property type="term" value="C:Golgi membrane"/>
    <property type="evidence" value="ECO:0007669"/>
    <property type="project" value="UniProtKB-SubCell"/>
</dbReference>
<keyword evidence="11" id="KW-0325">Glycoprotein</keyword>
<keyword evidence="7" id="KW-0735">Signal-anchor</keyword>
<evidence type="ECO:0000313" key="16">
    <source>
        <dbReference type="EMBL" id="KAK3107806.1"/>
    </source>
</evidence>
<dbReference type="PANTHER" id="PTHR48438:SF1">
    <property type="entry name" value="ALPHA-(1,3)-FUCOSYLTRANSFERASE C-RELATED"/>
    <property type="match status" value="1"/>
</dbReference>
<keyword evidence="10" id="KW-0472">Membrane</keyword>
<evidence type="ECO:0000256" key="12">
    <source>
        <dbReference type="RuleBase" id="RU003832"/>
    </source>
</evidence>
<proteinExistence type="inferred from homology"/>
<dbReference type="GO" id="GO:0008417">
    <property type="term" value="F:fucosyltransferase activity"/>
    <property type="evidence" value="ECO:0007669"/>
    <property type="project" value="InterPro"/>
</dbReference>
<dbReference type="EC" id="2.4.1.-" evidence="12"/>
<sequence>MKTLSSFLLFALVILLLMTLFDNMSSSLARIPAPQPTAVSTSPPVKPDPVKILYWNPPHWIGTEQSLNRNECLKNRCHITYKRSELDDALAVIFEVQSAVPLPKKPMGQVWIFSTKESIKYNYNNMRNYKGKFNWTWTYRRDSDIHKLYYTMQKRKTPDATLKPKDILKYKSQDIFWMVGHCRTSSKREEYVKKLRKYMKVAIIGSCGGKSCAMSSEKCFIHYDREYKYYLSFENSLCRDYVTEKLFGPFVANIVPIARGGYNISLYVPSDSYINANDFSSPNYLYRYLTNVSSDAEVYEHFFAWKQFYRFVRPNSWCDLCSRLINRSKYYRVYDNIERWWKGDSTKSPRF</sequence>
<dbReference type="PANTHER" id="PTHR48438">
    <property type="entry name" value="ALPHA-(1,3)-FUCOSYLTRANSFERASE C-RELATED"/>
    <property type="match status" value="1"/>
</dbReference>
<dbReference type="AlphaFoldDB" id="A0AA89C3S3"/>
<reference evidence="16" key="1">
    <citation type="submission" date="2019-08" db="EMBL/GenBank/DDBJ databases">
        <title>The improved chromosome-level genome for the pearl oyster Pinctada fucata martensii using PacBio sequencing and Hi-C.</title>
        <authorList>
            <person name="Zheng Z."/>
        </authorList>
    </citation>
    <scope>NUCLEOTIDE SEQUENCE</scope>
    <source>
        <strain evidence="16">ZZ-2019</strain>
        <tissue evidence="16">Adductor muscle</tissue>
    </source>
</reference>
<dbReference type="Pfam" id="PF00852">
    <property type="entry name" value="Glyco_transf_10"/>
    <property type="match status" value="1"/>
</dbReference>
<dbReference type="Pfam" id="PF17039">
    <property type="entry name" value="Glyco_tran_10_N"/>
    <property type="match status" value="1"/>
</dbReference>
<keyword evidence="5 12" id="KW-0808">Transferase</keyword>
<evidence type="ECO:0000256" key="8">
    <source>
        <dbReference type="ARBA" id="ARBA00022989"/>
    </source>
</evidence>
<dbReference type="GO" id="GO:0032580">
    <property type="term" value="C:Golgi cisterna membrane"/>
    <property type="evidence" value="ECO:0007669"/>
    <property type="project" value="UniProtKB-SubCell"/>
</dbReference>
<evidence type="ECO:0000256" key="1">
    <source>
        <dbReference type="ARBA" id="ARBA00004323"/>
    </source>
</evidence>
<feature type="chain" id="PRO_5041649956" description="Fucosyltransferase" evidence="13">
    <location>
        <begin position="30"/>
        <end position="351"/>
    </location>
</feature>
<feature type="signal peptide" evidence="13">
    <location>
        <begin position="1"/>
        <end position="29"/>
    </location>
</feature>
<dbReference type="EMBL" id="VSWD01000002">
    <property type="protein sequence ID" value="KAK3107806.1"/>
    <property type="molecule type" value="Genomic_DNA"/>
</dbReference>
<evidence type="ECO:0000256" key="5">
    <source>
        <dbReference type="ARBA" id="ARBA00022679"/>
    </source>
</evidence>
<dbReference type="InterPro" id="IPR001503">
    <property type="entry name" value="Glyco_trans_10"/>
</dbReference>
<dbReference type="Gene3D" id="3.40.50.11660">
    <property type="entry name" value="Glycosyl transferase family 10, C-terminal domain"/>
    <property type="match status" value="1"/>
</dbReference>
<organism evidence="16 17">
    <name type="scientific">Pinctada imbricata</name>
    <name type="common">Atlantic pearl-oyster</name>
    <name type="synonym">Pinctada martensii</name>
    <dbReference type="NCBI Taxonomy" id="66713"/>
    <lineage>
        <taxon>Eukaryota</taxon>
        <taxon>Metazoa</taxon>
        <taxon>Spiralia</taxon>
        <taxon>Lophotrochozoa</taxon>
        <taxon>Mollusca</taxon>
        <taxon>Bivalvia</taxon>
        <taxon>Autobranchia</taxon>
        <taxon>Pteriomorphia</taxon>
        <taxon>Pterioida</taxon>
        <taxon>Pterioidea</taxon>
        <taxon>Pteriidae</taxon>
        <taxon>Pinctada</taxon>
    </lineage>
</organism>
<keyword evidence="4 12" id="KW-0328">Glycosyltransferase</keyword>
<evidence type="ECO:0000256" key="9">
    <source>
        <dbReference type="ARBA" id="ARBA00023034"/>
    </source>
</evidence>
<name>A0AA89C3S3_PINIB</name>
<feature type="domain" description="Fucosyltransferase N-terminal" evidence="15">
    <location>
        <begin position="49"/>
        <end position="149"/>
    </location>
</feature>
<keyword evidence="9 12" id="KW-0333">Golgi apparatus</keyword>
<gene>
    <name evidence="16" type="ORF">FSP39_022642</name>
</gene>
<dbReference type="Proteomes" id="UP001186944">
    <property type="component" value="Unassembled WGS sequence"/>
</dbReference>
<dbReference type="SUPFAM" id="SSF53756">
    <property type="entry name" value="UDP-Glycosyltransferase/glycogen phosphorylase"/>
    <property type="match status" value="1"/>
</dbReference>
<dbReference type="InterPro" id="IPR038577">
    <property type="entry name" value="GT10-like_C_sf"/>
</dbReference>
<evidence type="ECO:0000256" key="6">
    <source>
        <dbReference type="ARBA" id="ARBA00022692"/>
    </source>
</evidence>
<comment type="caution">
    <text evidence="16">The sequence shown here is derived from an EMBL/GenBank/DDBJ whole genome shotgun (WGS) entry which is preliminary data.</text>
</comment>
<protein>
    <recommendedName>
        <fullName evidence="12">Fucosyltransferase</fullName>
        <ecNumber evidence="12">2.4.1.-</ecNumber>
    </recommendedName>
</protein>
<keyword evidence="17" id="KW-1185">Reference proteome</keyword>
<keyword evidence="13" id="KW-0732">Signal</keyword>
<evidence type="ECO:0000259" key="14">
    <source>
        <dbReference type="Pfam" id="PF00852"/>
    </source>
</evidence>
<dbReference type="InterPro" id="IPR031481">
    <property type="entry name" value="Glyco_tran_10_N"/>
</dbReference>